<feature type="coiled-coil region" evidence="17">
    <location>
        <begin position="957"/>
        <end position="998"/>
    </location>
</feature>
<evidence type="ECO:0000256" key="13">
    <source>
        <dbReference type="ARBA" id="ARBA00023306"/>
    </source>
</evidence>
<keyword evidence="13" id="KW-0131">Cell cycle</keyword>
<dbReference type="GO" id="GO:0000422">
    <property type="term" value="P:autophagy of mitochondrion"/>
    <property type="evidence" value="ECO:0007669"/>
    <property type="project" value="TreeGrafter"/>
</dbReference>
<keyword evidence="11" id="KW-0458">Lysosome</keyword>
<comment type="caution">
    <text evidence="20">The sequence shown here is derived from an EMBL/GenBank/DDBJ whole genome shotgun (WGS) entry which is preliminary data.</text>
</comment>
<evidence type="ECO:0000256" key="12">
    <source>
        <dbReference type="ARBA" id="ARBA00023242"/>
    </source>
</evidence>
<feature type="coiled-coil region" evidence="17">
    <location>
        <begin position="1187"/>
        <end position="1290"/>
    </location>
</feature>
<dbReference type="GO" id="GO:0005829">
    <property type="term" value="C:cytosol"/>
    <property type="evidence" value="ECO:0007669"/>
    <property type="project" value="UniProtKB-SubCell"/>
</dbReference>
<feature type="coiled-coil region" evidence="17">
    <location>
        <begin position="881"/>
        <end position="922"/>
    </location>
</feature>
<dbReference type="PANTHER" id="PTHR13222">
    <property type="entry name" value="RB1-INDUCIBLE COILED-COIL"/>
    <property type="match status" value="1"/>
</dbReference>
<dbReference type="GO" id="GO:0031090">
    <property type="term" value="C:organelle membrane"/>
    <property type="evidence" value="ECO:0007669"/>
    <property type="project" value="UniProtKB-ARBA"/>
</dbReference>
<evidence type="ECO:0000313" key="20">
    <source>
        <dbReference type="EMBL" id="PVD22986.1"/>
    </source>
</evidence>
<keyword evidence="21" id="KW-1185">Reference proteome</keyword>
<reference evidence="20 21" key="1">
    <citation type="submission" date="2018-04" db="EMBL/GenBank/DDBJ databases">
        <title>The genome of golden apple snail Pomacea canaliculata provides insight into stress tolerance and invasive adaptation.</title>
        <authorList>
            <person name="Liu C."/>
            <person name="Liu B."/>
            <person name="Ren Y."/>
            <person name="Zhang Y."/>
            <person name="Wang H."/>
            <person name="Li S."/>
            <person name="Jiang F."/>
            <person name="Yin L."/>
            <person name="Zhang G."/>
            <person name="Qian W."/>
            <person name="Fan W."/>
        </authorList>
    </citation>
    <scope>NUCLEOTIDE SEQUENCE [LARGE SCALE GENOMIC DNA]</scope>
    <source>
        <strain evidence="20">SZHN2017</strain>
        <tissue evidence="20">Muscle</tissue>
    </source>
</reference>
<dbReference type="Pfam" id="PF04108">
    <property type="entry name" value="ATG17_like"/>
    <property type="match status" value="1"/>
</dbReference>
<evidence type="ECO:0000256" key="14">
    <source>
        <dbReference type="ARBA" id="ARBA00053494"/>
    </source>
</evidence>
<keyword evidence="5" id="KW-0963">Cytoplasm</keyword>
<dbReference type="GO" id="GO:0005634">
    <property type="term" value="C:nucleus"/>
    <property type="evidence" value="ECO:0007669"/>
    <property type="project" value="UniProtKB-SubCell"/>
</dbReference>
<feature type="region of interest" description="Disordered" evidence="18">
    <location>
        <begin position="693"/>
        <end position="792"/>
    </location>
</feature>
<dbReference type="OrthoDB" id="447953at2759"/>
<dbReference type="GO" id="GO:0060090">
    <property type="term" value="F:molecular adaptor activity"/>
    <property type="evidence" value="ECO:0007669"/>
    <property type="project" value="TreeGrafter"/>
</dbReference>
<comment type="function">
    <text evidence="14">Involved in autophagy. Regulates early events but also late events of autophagosome formation through direct interaction with Atg16L1. Required for the formation of the autophagosome-like double-membrane structure that surrounds the Salmonella-containing vacuole (SCV) during S.typhimurium infection and subsequent xenophagy. Involved in repair of DNA damage caused by ionizing radiation, which subsequently improves cell survival by decreasing apoptosis. Inhibits PTK2/FAK1 and PTK2B/PYK2 kinase activity, affecting their downstream signaling pathways. Plays a role as a modulator of TGF-beta-signaling by restricting substrate specificity of RNF111. Functions as a DNA-binding transcription factor. Is a potent regulator of the RB1 pathway through induction of RB1 expression. Plays a crucial role in muscular differentiation. Plays an indispensable role in fetal hematopoiesis and in the regulation of neuronal homeostasis.</text>
</comment>
<dbReference type="Gene3D" id="3.10.20.90">
    <property type="entry name" value="Phosphatidylinositol 3-kinase Catalytic Subunit, Chain A, domain 1"/>
    <property type="match status" value="1"/>
</dbReference>
<gene>
    <name evidence="20" type="ORF">C0Q70_16246</name>
</gene>
<protein>
    <recommendedName>
        <fullName evidence="15">RB1-inducible coiled-coil protein 1</fullName>
    </recommendedName>
    <alternativeName>
        <fullName evidence="16">FAK family kinase-interacting protein of 200 kDa</fullName>
    </alternativeName>
</protein>
<evidence type="ECO:0000259" key="19">
    <source>
        <dbReference type="Pfam" id="PF04108"/>
    </source>
</evidence>
<dbReference type="InterPro" id="IPR040040">
    <property type="entry name" value="ATG11"/>
</dbReference>
<keyword evidence="7" id="KW-0072">Autophagy</keyword>
<evidence type="ECO:0000256" key="1">
    <source>
        <dbReference type="ARBA" id="ARBA00004123"/>
    </source>
</evidence>
<dbReference type="GO" id="GO:0000045">
    <property type="term" value="P:autophagosome assembly"/>
    <property type="evidence" value="ECO:0007669"/>
    <property type="project" value="InterPro"/>
</dbReference>
<dbReference type="GO" id="GO:0008285">
    <property type="term" value="P:negative regulation of cell population proliferation"/>
    <property type="evidence" value="ECO:0007669"/>
    <property type="project" value="UniProtKB-ARBA"/>
</dbReference>
<evidence type="ECO:0000256" key="15">
    <source>
        <dbReference type="ARBA" id="ARBA00069790"/>
    </source>
</evidence>
<evidence type="ECO:0000256" key="8">
    <source>
        <dbReference type="ARBA" id="ARBA00023015"/>
    </source>
</evidence>
<dbReference type="PANTHER" id="PTHR13222:SF1">
    <property type="entry name" value="RB1-INDUCIBLE COILED-COIL PROTEIN 1"/>
    <property type="match status" value="1"/>
</dbReference>
<feature type="compositionally biased region" description="Polar residues" evidence="18">
    <location>
        <begin position="735"/>
        <end position="749"/>
    </location>
</feature>
<feature type="domain" description="Autophagy protein ATG17-like" evidence="19">
    <location>
        <begin position="165"/>
        <end position="507"/>
    </location>
</feature>
<evidence type="ECO:0000256" key="3">
    <source>
        <dbReference type="ARBA" id="ARBA00004371"/>
    </source>
</evidence>
<dbReference type="STRING" id="400727.A0A2T7NPA6"/>
<sequence>MLYVFLVDTGTMYTFDMKLTMEPVLKLKDVIAKICRIPVDKQVLLISGGEPLSPEKLVCSYSAGTDTNPIFLFGKSTIEGISPPSPSIYHGLAHKEDAILQKDWEVYTWQNIFDYKMHVLMKQPVEFQAAEMDLNSQVEGSLIMPATFDTVVSRTQLAMQIYEVDTEELKACERMVLDQHLQQQGWAAVVANLEDLVNAYFHRASLFQKEFKEFLQERDDVLALLRRIPEVLLLLERIPVLPCLECPHQSISSSHDVGGKHGSLSIVSLNLYTWINAQDGNNRLEDVIKNLTEGTELMTSGLEEKVSRELQEVGDFIRPMDMKDVKGLEERLYGLDQLMCTAGKLVDEQRHMAQGFVQNQTRVSDLKDHSILPDLCSSHKRQLIQMLNNHKRLHDIKRKCSAAKEELSANLHTRLRWVMFVQRSVNAMDNKLWLYHNNLDRIKGRTNLLKQVETSPQTYAAMVAEVARRRIFVRHYLRWAEETSNEAKRQHKREVQRRRSFTRQFGTHFLQKMVPGFKDHVPKFAAEPLKEFDEDLPSISQEDLNTLALAVPELKRWFKIPGDASCVEFTTSSQTRVATQSVVSEMQSITGSIEGPDVMGEMLFEHIDRDKLSLSDQAGLGLQQERLPLDDRLTLSLQEKFTVPESLSETLTAEVNSAAMSTITVSVVSASPQQQVVVTSQLAEGATRVVQEESGDGLLLSSGDHEPTKSSDSDAVSHESLSDRKARGKRRSKGLSDTSPDMETSQEFTTADFYIEDSMPSSMTDSPPKPGGQGKERTELSNTVAEKTRRMSELESEVNTLQVKLDASEDRLSRLYALACCNIGLLKTSVAELKETVQSNKSTTASAVSEVQQLALEACATLIKTMEQVKEQEHSSSEETIGNLQQQLELKSKHADELQLKLLKASAAFEDLSNELQQVREASHKEVADMKEKHDTEIQDIANKNLLEMELETDKVRTELQAEMDRQETEIIKLEEQLRMAELRLQKVIEEKECSSEEMMKNFVFQKEQIYQALKEEFSVTKQREQEEIIEKLGKEQKACLETLATDHQADLDTLSAKYQEKLDKVMKDTQEEKSSEIKQIVGEMEAAAEKRLQEVKEKLLSEHIADVQKHLDKASAEHREIVSGLLEEFAQERKQLKDNIQALKEPLGTEAGTQSEEGGVIAVEDHLQLVYMAEAKARDAAFVEYQQMLTSQRQTLEAKMKETELRHKKDTEDALSTMKTSLMAERQVQFNEAVSRVCQEKDRMIEDLKAEIRTLKVKVEEVDKESTSMDELRKQLARVKEKESELIRDNCRLEEQLQLRQSGNLPQAMTTSTAPLSSVVVTDSTQSLMHIGDVGQAEDSLAKPDWEQIASLREKKITELENKLMTMSMTASTRKEVRDKVSILQ</sequence>
<evidence type="ECO:0000256" key="4">
    <source>
        <dbReference type="ARBA" id="ARBA00004514"/>
    </source>
</evidence>
<evidence type="ECO:0000256" key="10">
    <source>
        <dbReference type="ARBA" id="ARBA00023163"/>
    </source>
</evidence>
<dbReference type="Proteomes" id="UP000245119">
    <property type="component" value="Linkage Group LG10"/>
</dbReference>
<keyword evidence="10" id="KW-0804">Transcription</keyword>
<dbReference type="FunFam" id="3.10.20.90:FF:000049">
    <property type="entry name" value="RB1-inducible coiled-coil protein 1 isoform X1"/>
    <property type="match status" value="1"/>
</dbReference>
<evidence type="ECO:0000256" key="17">
    <source>
        <dbReference type="SAM" id="Coils"/>
    </source>
</evidence>
<keyword evidence="12" id="KW-0539">Nucleus</keyword>
<keyword evidence="6" id="KW-0597">Phosphoprotein</keyword>
<accession>A0A2T7NPA6</accession>
<dbReference type="CDD" id="cd17060">
    <property type="entry name" value="Ubl_RB1CC1"/>
    <property type="match status" value="1"/>
</dbReference>
<dbReference type="GO" id="GO:0005764">
    <property type="term" value="C:lysosome"/>
    <property type="evidence" value="ECO:0007669"/>
    <property type="project" value="UniProtKB-SubCell"/>
</dbReference>
<keyword evidence="8" id="KW-0805">Transcription regulation</keyword>
<evidence type="ECO:0000256" key="6">
    <source>
        <dbReference type="ARBA" id="ARBA00022553"/>
    </source>
</evidence>
<dbReference type="InterPro" id="IPR045326">
    <property type="entry name" value="ATG17-like_dom"/>
</dbReference>
<feature type="compositionally biased region" description="Low complexity" evidence="18">
    <location>
        <begin position="757"/>
        <end position="766"/>
    </location>
</feature>
<dbReference type="GO" id="GO:0034517">
    <property type="term" value="P:ribophagy"/>
    <property type="evidence" value="ECO:0007669"/>
    <property type="project" value="TreeGrafter"/>
</dbReference>
<evidence type="ECO:0000256" key="2">
    <source>
        <dbReference type="ARBA" id="ARBA00004329"/>
    </source>
</evidence>
<comment type="subcellular location">
    <subcellularLocation>
        <location evidence="4">Cytoplasm</location>
        <location evidence="4">Cytosol</location>
    </subcellularLocation>
    <subcellularLocation>
        <location evidence="3">Lysosome</location>
    </subcellularLocation>
    <subcellularLocation>
        <location evidence="1">Nucleus</location>
    </subcellularLocation>
    <subcellularLocation>
        <location evidence="2">Preautophagosomal structure</location>
    </subcellularLocation>
</comment>
<organism evidence="20 21">
    <name type="scientific">Pomacea canaliculata</name>
    <name type="common">Golden apple snail</name>
    <dbReference type="NCBI Taxonomy" id="400727"/>
    <lineage>
        <taxon>Eukaryota</taxon>
        <taxon>Metazoa</taxon>
        <taxon>Spiralia</taxon>
        <taxon>Lophotrochozoa</taxon>
        <taxon>Mollusca</taxon>
        <taxon>Gastropoda</taxon>
        <taxon>Caenogastropoda</taxon>
        <taxon>Architaenioglossa</taxon>
        <taxon>Ampullarioidea</taxon>
        <taxon>Ampullariidae</taxon>
        <taxon>Pomacea</taxon>
    </lineage>
</organism>
<evidence type="ECO:0000256" key="5">
    <source>
        <dbReference type="ARBA" id="ARBA00022490"/>
    </source>
</evidence>
<evidence type="ECO:0000256" key="16">
    <source>
        <dbReference type="ARBA" id="ARBA00080154"/>
    </source>
</evidence>
<evidence type="ECO:0000256" key="18">
    <source>
        <dbReference type="SAM" id="MobiDB-lite"/>
    </source>
</evidence>
<keyword evidence="9 17" id="KW-0175">Coiled coil</keyword>
<evidence type="ECO:0000256" key="11">
    <source>
        <dbReference type="ARBA" id="ARBA00023228"/>
    </source>
</evidence>
<evidence type="ECO:0000256" key="7">
    <source>
        <dbReference type="ARBA" id="ARBA00023006"/>
    </source>
</evidence>
<name>A0A2T7NPA6_POMCA</name>
<evidence type="ECO:0000313" key="21">
    <source>
        <dbReference type="Proteomes" id="UP000245119"/>
    </source>
</evidence>
<dbReference type="GO" id="GO:0061723">
    <property type="term" value="P:glycophagy"/>
    <property type="evidence" value="ECO:0007669"/>
    <property type="project" value="TreeGrafter"/>
</dbReference>
<dbReference type="GO" id="GO:0034045">
    <property type="term" value="C:phagophore assembly site membrane"/>
    <property type="evidence" value="ECO:0007669"/>
    <property type="project" value="TreeGrafter"/>
</dbReference>
<dbReference type="GO" id="GO:0061709">
    <property type="term" value="P:reticulophagy"/>
    <property type="evidence" value="ECO:0007669"/>
    <property type="project" value="TreeGrafter"/>
</dbReference>
<dbReference type="GO" id="GO:0019901">
    <property type="term" value="F:protein kinase binding"/>
    <property type="evidence" value="ECO:0007669"/>
    <property type="project" value="UniProtKB-ARBA"/>
</dbReference>
<evidence type="ECO:0000256" key="9">
    <source>
        <dbReference type="ARBA" id="ARBA00023054"/>
    </source>
</evidence>
<proteinExistence type="predicted"/>
<dbReference type="GO" id="GO:0034727">
    <property type="term" value="P:piecemeal microautophagy of the nucleus"/>
    <property type="evidence" value="ECO:0007669"/>
    <property type="project" value="TreeGrafter"/>
</dbReference>
<dbReference type="GO" id="GO:1990316">
    <property type="term" value="C:Atg1/ULK1 kinase complex"/>
    <property type="evidence" value="ECO:0007669"/>
    <property type="project" value="TreeGrafter"/>
</dbReference>
<feature type="compositionally biased region" description="Basic and acidic residues" evidence="18">
    <location>
        <begin position="703"/>
        <end position="725"/>
    </location>
</feature>
<dbReference type="EMBL" id="PZQS01000010">
    <property type="protein sequence ID" value="PVD22986.1"/>
    <property type="molecule type" value="Genomic_DNA"/>
</dbReference>